<dbReference type="AlphaFoldDB" id="A0A418Q278"/>
<name>A0A418Q278_9SPHN</name>
<accession>A0A418Q278</accession>
<evidence type="ECO:0000313" key="1">
    <source>
        <dbReference type="EMBL" id="RIX31941.1"/>
    </source>
</evidence>
<dbReference type="Proteomes" id="UP000285023">
    <property type="component" value="Unassembled WGS sequence"/>
</dbReference>
<organism evidence="1 2">
    <name type="scientific">Sphingomonas edaphi</name>
    <dbReference type="NCBI Taxonomy" id="2315689"/>
    <lineage>
        <taxon>Bacteria</taxon>
        <taxon>Pseudomonadati</taxon>
        <taxon>Pseudomonadota</taxon>
        <taxon>Alphaproteobacteria</taxon>
        <taxon>Sphingomonadales</taxon>
        <taxon>Sphingomonadaceae</taxon>
        <taxon>Sphingomonas</taxon>
    </lineage>
</organism>
<protein>
    <submittedName>
        <fullName evidence="1">Uncharacterized protein</fullName>
    </submittedName>
</protein>
<gene>
    <name evidence="1" type="ORF">D3M59_02810</name>
</gene>
<dbReference type="EMBL" id="QXTF01000001">
    <property type="protein sequence ID" value="RIX31941.1"/>
    <property type="molecule type" value="Genomic_DNA"/>
</dbReference>
<keyword evidence="2" id="KW-1185">Reference proteome</keyword>
<sequence>MDDRLIMSDLSDKVIGVSKFLGIPMDALTGKPPEAAKTRDELKQRLGSMGEAAIERAEWSAVVGWLTIRPEAKLDPALTKRLKEEVEFYMIARAALAGLPDPDGNPLEAPYVAFHRSRQSRIKKRAMQLREQWREAGEQCITSSIGYVCGYLERAKSKAARKTAQA</sequence>
<comment type="caution">
    <text evidence="1">The sequence shown here is derived from an EMBL/GenBank/DDBJ whole genome shotgun (WGS) entry which is preliminary data.</text>
</comment>
<evidence type="ECO:0000313" key="2">
    <source>
        <dbReference type="Proteomes" id="UP000285023"/>
    </source>
</evidence>
<proteinExistence type="predicted"/>
<reference evidence="1 2" key="1">
    <citation type="submission" date="2018-09" db="EMBL/GenBank/DDBJ databases">
        <title>Sphingomonas sp. DAC4.</title>
        <authorList>
            <person name="Seo T."/>
        </authorList>
    </citation>
    <scope>NUCLEOTIDE SEQUENCE [LARGE SCALE GENOMIC DNA]</scope>
    <source>
        <strain evidence="1 2">DAC4</strain>
    </source>
</reference>